<accession>A0A6J6YSK5</accession>
<reference evidence="2" key="1">
    <citation type="submission" date="2020-05" db="EMBL/GenBank/DDBJ databases">
        <authorList>
            <person name="Chiriac C."/>
            <person name="Salcher M."/>
            <person name="Ghai R."/>
            <person name="Kavagutti S V."/>
        </authorList>
    </citation>
    <scope>NUCLEOTIDE SEQUENCE</scope>
</reference>
<evidence type="ECO:0000313" key="2">
    <source>
        <dbReference type="EMBL" id="CAB4811273.1"/>
    </source>
</evidence>
<dbReference type="AlphaFoldDB" id="A0A6J6YSK5"/>
<name>A0A6J6YSK5_9ZZZZ</name>
<protein>
    <submittedName>
        <fullName evidence="2">Unannotated protein</fullName>
    </submittedName>
</protein>
<gene>
    <name evidence="2" type="ORF">UFOPK3046_01172</name>
</gene>
<proteinExistence type="predicted"/>
<sequence length="225" mass="23430">MTRLTTILLLLGLLAAGSSACSSGEADSAPTTTESGKTEATQAEVMASDIPVAYTPTGGYGQNFPAPVLATCTEPLAEGAPDMRGMWQAVAAEKDGVPLPPDSKSLSTFQRIEQCGDRVTITAGGIVHDMRADGTELNGVHDVAEFDYSTPVNVVASFENGVHVLRPIGTPLEVTRERSGEQLIWNYLGTKITLERIGEADAPPPSMSTESTPTTPPTSAGSGPN</sequence>
<feature type="compositionally biased region" description="Low complexity" evidence="1">
    <location>
        <begin position="207"/>
        <end position="225"/>
    </location>
</feature>
<evidence type="ECO:0000256" key="1">
    <source>
        <dbReference type="SAM" id="MobiDB-lite"/>
    </source>
</evidence>
<dbReference type="EMBL" id="CAFAAQ010000104">
    <property type="protein sequence ID" value="CAB4811273.1"/>
    <property type="molecule type" value="Genomic_DNA"/>
</dbReference>
<organism evidence="2">
    <name type="scientific">freshwater metagenome</name>
    <dbReference type="NCBI Taxonomy" id="449393"/>
    <lineage>
        <taxon>unclassified sequences</taxon>
        <taxon>metagenomes</taxon>
        <taxon>ecological metagenomes</taxon>
    </lineage>
</organism>
<feature type="region of interest" description="Disordered" evidence="1">
    <location>
        <begin position="197"/>
        <end position="225"/>
    </location>
</feature>
<dbReference type="PROSITE" id="PS51257">
    <property type="entry name" value="PROKAR_LIPOPROTEIN"/>
    <property type="match status" value="1"/>
</dbReference>